<evidence type="ECO:0000313" key="2">
    <source>
        <dbReference type="Proteomes" id="UP000787322"/>
    </source>
</evidence>
<reference evidence="1" key="1">
    <citation type="submission" date="2020-04" db="EMBL/GenBank/DDBJ databases">
        <title>Deep metagenomics examines the oral microbiome during advanced dental caries in children, revealing novel taxa and co-occurrences with host molecules.</title>
        <authorList>
            <person name="Baker J.L."/>
            <person name="Morton J.T."/>
            <person name="Dinis M."/>
            <person name="Alvarez R."/>
            <person name="Tran N.C."/>
            <person name="Knight R."/>
            <person name="Edlund A."/>
        </authorList>
    </citation>
    <scope>NUCLEOTIDE SEQUENCE</scope>
    <source>
        <strain evidence="1">JCVI_3_bin.11</strain>
    </source>
</reference>
<accession>A0A9D5X3Y8</accession>
<protein>
    <submittedName>
        <fullName evidence="1">Uncharacterized protein</fullName>
    </submittedName>
</protein>
<proteinExistence type="predicted"/>
<dbReference type="AlphaFoldDB" id="A0A9D5X3Y8"/>
<organism evidence="1 2">
    <name type="scientific">Lancefieldella parvula</name>
    <dbReference type="NCBI Taxonomy" id="1382"/>
    <lineage>
        <taxon>Bacteria</taxon>
        <taxon>Bacillati</taxon>
        <taxon>Actinomycetota</taxon>
        <taxon>Coriobacteriia</taxon>
        <taxon>Coriobacteriales</taxon>
        <taxon>Atopobiaceae</taxon>
        <taxon>Lancefieldella</taxon>
    </lineage>
</organism>
<evidence type="ECO:0000313" key="1">
    <source>
        <dbReference type="EMBL" id="MBF4803055.1"/>
    </source>
</evidence>
<dbReference type="EMBL" id="JABZGU010000094">
    <property type="protein sequence ID" value="MBF4803055.1"/>
    <property type="molecule type" value="Genomic_DNA"/>
</dbReference>
<gene>
    <name evidence="1" type="ORF">HXK24_04445</name>
</gene>
<dbReference type="Proteomes" id="UP000787322">
    <property type="component" value="Unassembled WGS sequence"/>
</dbReference>
<name>A0A9D5X3Y8_9ACTN</name>
<comment type="caution">
    <text evidence="1">The sequence shown here is derived from an EMBL/GenBank/DDBJ whole genome shotgun (WGS) entry which is preliminary data.</text>
</comment>
<sequence length="120" mass="13695">MFKKAVRRLGIVFSILAVFGAIALGSQKIVLASELDSDSIEPTELAELLYMKQYQDVDYTFQIFVFDSGGSTGRINLTTKRIYFNNTYKSHGPIQTNRVRGTYNGGTGYMYTYMFYYECN</sequence>